<dbReference type="InterPro" id="IPR050339">
    <property type="entry name" value="CC_SR_Kinase"/>
</dbReference>
<dbReference type="PANTHER" id="PTHR11042">
    <property type="entry name" value="EUKARYOTIC TRANSLATION INITIATION FACTOR 2-ALPHA KINASE EIF2-ALPHA KINASE -RELATED"/>
    <property type="match status" value="1"/>
</dbReference>
<feature type="domain" description="Protein kinase" evidence="6">
    <location>
        <begin position="1"/>
        <end position="200"/>
    </location>
</feature>
<dbReference type="GO" id="GO:0005524">
    <property type="term" value="F:ATP binding"/>
    <property type="evidence" value="ECO:0007669"/>
    <property type="project" value="UniProtKB-KW"/>
</dbReference>
<evidence type="ECO:0000256" key="4">
    <source>
        <dbReference type="ARBA" id="ARBA00022840"/>
    </source>
</evidence>
<keyword evidence="2" id="KW-0547">Nucleotide-binding</keyword>
<evidence type="ECO:0000259" key="6">
    <source>
        <dbReference type="PROSITE" id="PS50011"/>
    </source>
</evidence>
<dbReference type="Pfam" id="PF00069">
    <property type="entry name" value="Pkinase"/>
    <property type="match status" value="1"/>
</dbReference>
<gene>
    <name evidence="7" type="ORF">F8M41_025846</name>
</gene>
<keyword evidence="8" id="KW-1185">Reference proteome</keyword>
<comment type="caution">
    <text evidence="7">The sequence shown here is derived from an EMBL/GenBank/DDBJ whole genome shotgun (WGS) entry which is preliminary data.</text>
</comment>
<dbReference type="InterPro" id="IPR008271">
    <property type="entry name" value="Ser/Thr_kinase_AS"/>
</dbReference>
<evidence type="ECO:0000256" key="3">
    <source>
        <dbReference type="ARBA" id="ARBA00022777"/>
    </source>
</evidence>
<evidence type="ECO:0000313" key="7">
    <source>
        <dbReference type="EMBL" id="KAF0468306.1"/>
    </source>
</evidence>
<keyword evidence="4" id="KW-0067">ATP-binding</keyword>
<keyword evidence="1" id="KW-0808">Transferase</keyword>
<evidence type="ECO:0000256" key="5">
    <source>
        <dbReference type="ARBA" id="ARBA00037982"/>
    </source>
</evidence>
<reference evidence="7 8" key="1">
    <citation type="journal article" date="2019" name="Environ. Microbiol.">
        <title>At the nexus of three kingdoms: the genome of the mycorrhizal fungus Gigaspora margarita provides insights into plant, endobacterial and fungal interactions.</title>
        <authorList>
            <person name="Venice F."/>
            <person name="Ghignone S."/>
            <person name="Salvioli di Fossalunga A."/>
            <person name="Amselem J."/>
            <person name="Novero M."/>
            <person name="Xianan X."/>
            <person name="Sedzielewska Toro K."/>
            <person name="Morin E."/>
            <person name="Lipzen A."/>
            <person name="Grigoriev I.V."/>
            <person name="Henrissat B."/>
            <person name="Martin F.M."/>
            <person name="Bonfante P."/>
        </authorList>
    </citation>
    <scope>NUCLEOTIDE SEQUENCE [LARGE SCALE GENOMIC DNA]</scope>
    <source>
        <strain evidence="7 8">BEG34</strain>
    </source>
</reference>
<proteinExistence type="inferred from homology"/>
<accession>A0A8H3XIM1</accession>
<evidence type="ECO:0000256" key="2">
    <source>
        <dbReference type="ARBA" id="ARBA00022741"/>
    </source>
</evidence>
<dbReference type="SUPFAM" id="SSF56112">
    <property type="entry name" value="Protein kinase-like (PK-like)"/>
    <property type="match status" value="1"/>
</dbReference>
<dbReference type="Gene3D" id="1.10.510.10">
    <property type="entry name" value="Transferase(Phosphotransferase) domain 1"/>
    <property type="match status" value="1"/>
</dbReference>
<dbReference type="PROSITE" id="PS50011">
    <property type="entry name" value="PROTEIN_KINASE_DOM"/>
    <property type="match status" value="1"/>
</dbReference>
<dbReference type="AlphaFoldDB" id="A0A8H3XIM1"/>
<dbReference type="SMART" id="SM00220">
    <property type="entry name" value="S_TKc"/>
    <property type="match status" value="1"/>
</dbReference>
<evidence type="ECO:0000313" key="8">
    <source>
        <dbReference type="Proteomes" id="UP000439903"/>
    </source>
</evidence>
<dbReference type="InterPro" id="IPR011009">
    <property type="entry name" value="Kinase-like_dom_sf"/>
</dbReference>
<comment type="similarity">
    <text evidence="5">Belongs to the protein kinase superfamily. Ser/Thr protein kinase family. GCN2 subfamily.</text>
</comment>
<sequence length="204" mass="23559">MKLITPHLNCVKFFDHWEYNKHIVLQIELCDGTLLDLIYGGNISISNVWHILLDIGFGIEHIHRQNVVHLDLKPENILVSNNRFKIGDFGLALRLPVDTDDPELHVGDRKYVALEVLEDNIISKPADVFSFGMIILHIISTGDLPNRGDNWLKIRNGDLSQFTFKVDSQDLINLTKGMIKKEIKERQTIKEIIIHIIKFIYEQI</sequence>
<dbReference type="Proteomes" id="UP000439903">
    <property type="component" value="Unassembled WGS sequence"/>
</dbReference>
<dbReference type="InterPro" id="IPR000719">
    <property type="entry name" value="Prot_kinase_dom"/>
</dbReference>
<protein>
    <submittedName>
        <fullName evidence="7">WEE protein kinase</fullName>
    </submittedName>
</protein>
<dbReference type="GO" id="GO:0005634">
    <property type="term" value="C:nucleus"/>
    <property type="evidence" value="ECO:0007669"/>
    <property type="project" value="TreeGrafter"/>
</dbReference>
<dbReference type="GO" id="GO:0004672">
    <property type="term" value="F:protein kinase activity"/>
    <property type="evidence" value="ECO:0007669"/>
    <property type="project" value="InterPro"/>
</dbReference>
<organism evidence="7 8">
    <name type="scientific">Gigaspora margarita</name>
    <dbReference type="NCBI Taxonomy" id="4874"/>
    <lineage>
        <taxon>Eukaryota</taxon>
        <taxon>Fungi</taxon>
        <taxon>Fungi incertae sedis</taxon>
        <taxon>Mucoromycota</taxon>
        <taxon>Glomeromycotina</taxon>
        <taxon>Glomeromycetes</taxon>
        <taxon>Diversisporales</taxon>
        <taxon>Gigasporaceae</taxon>
        <taxon>Gigaspora</taxon>
    </lineage>
</organism>
<evidence type="ECO:0000256" key="1">
    <source>
        <dbReference type="ARBA" id="ARBA00022679"/>
    </source>
</evidence>
<dbReference type="GO" id="GO:0005737">
    <property type="term" value="C:cytoplasm"/>
    <property type="evidence" value="ECO:0007669"/>
    <property type="project" value="TreeGrafter"/>
</dbReference>
<name>A0A8H3XIM1_GIGMA</name>
<dbReference type="PROSITE" id="PS00108">
    <property type="entry name" value="PROTEIN_KINASE_ST"/>
    <property type="match status" value="1"/>
</dbReference>
<dbReference type="EMBL" id="WTPW01000944">
    <property type="protein sequence ID" value="KAF0468306.1"/>
    <property type="molecule type" value="Genomic_DNA"/>
</dbReference>
<keyword evidence="3 7" id="KW-0418">Kinase</keyword>